<keyword evidence="2" id="KW-0812">Transmembrane</keyword>
<comment type="caution">
    <text evidence="8">The sequence shown here is derived from an EMBL/GenBank/DDBJ whole genome shotgun (WGS) entry which is preliminary data.</text>
</comment>
<name>A0A9J6GIC2_HAELO</name>
<keyword evidence="4" id="KW-0547">Nucleotide-binding</keyword>
<evidence type="ECO:0000256" key="5">
    <source>
        <dbReference type="ARBA" id="ARBA00022840"/>
    </source>
</evidence>
<dbReference type="GO" id="GO:0005524">
    <property type="term" value="F:ATP binding"/>
    <property type="evidence" value="ECO:0007669"/>
    <property type="project" value="UniProtKB-KW"/>
</dbReference>
<keyword evidence="9" id="KW-1185">Reference proteome</keyword>
<comment type="subcellular location">
    <subcellularLocation>
        <location evidence="1">Endomembrane system</location>
        <topology evidence="1">Multi-pass membrane protein</topology>
    </subcellularLocation>
</comment>
<evidence type="ECO:0000256" key="7">
    <source>
        <dbReference type="ARBA" id="ARBA00023136"/>
    </source>
</evidence>
<evidence type="ECO:0000313" key="8">
    <source>
        <dbReference type="EMBL" id="KAH9374367.1"/>
    </source>
</evidence>
<dbReference type="InterPro" id="IPR036640">
    <property type="entry name" value="ABC1_TM_sf"/>
</dbReference>
<evidence type="ECO:0000256" key="2">
    <source>
        <dbReference type="ARBA" id="ARBA00022692"/>
    </source>
</evidence>
<dbReference type="PANTHER" id="PTHR24223:SF443">
    <property type="entry name" value="MULTIDRUG-RESISTANCE LIKE PROTEIN 1, ISOFORM I"/>
    <property type="match status" value="1"/>
</dbReference>
<dbReference type="Gene3D" id="1.20.1560.10">
    <property type="entry name" value="ABC transporter type 1, transmembrane domain"/>
    <property type="match status" value="1"/>
</dbReference>
<keyword evidence="6" id="KW-1133">Transmembrane helix</keyword>
<evidence type="ECO:0000256" key="1">
    <source>
        <dbReference type="ARBA" id="ARBA00004127"/>
    </source>
</evidence>
<keyword evidence="7" id="KW-0472">Membrane</keyword>
<accession>A0A9J6GIC2</accession>
<dbReference type="InterPro" id="IPR050173">
    <property type="entry name" value="ABC_transporter_C-like"/>
</dbReference>
<reference evidence="8 9" key="1">
    <citation type="journal article" date="2020" name="Cell">
        <title>Large-Scale Comparative Analyses of Tick Genomes Elucidate Their Genetic Diversity and Vector Capacities.</title>
        <authorList>
            <consortium name="Tick Genome and Microbiome Consortium (TIGMIC)"/>
            <person name="Jia N."/>
            <person name="Wang J."/>
            <person name="Shi W."/>
            <person name="Du L."/>
            <person name="Sun Y."/>
            <person name="Zhan W."/>
            <person name="Jiang J.F."/>
            <person name="Wang Q."/>
            <person name="Zhang B."/>
            <person name="Ji P."/>
            <person name="Bell-Sakyi L."/>
            <person name="Cui X.M."/>
            <person name="Yuan T.T."/>
            <person name="Jiang B.G."/>
            <person name="Yang W.F."/>
            <person name="Lam T.T."/>
            <person name="Chang Q.C."/>
            <person name="Ding S.J."/>
            <person name="Wang X.J."/>
            <person name="Zhu J.G."/>
            <person name="Ruan X.D."/>
            <person name="Zhao L."/>
            <person name="Wei J.T."/>
            <person name="Ye R.Z."/>
            <person name="Que T.C."/>
            <person name="Du C.H."/>
            <person name="Zhou Y.H."/>
            <person name="Cheng J.X."/>
            <person name="Dai P.F."/>
            <person name="Guo W.B."/>
            <person name="Han X.H."/>
            <person name="Huang E.J."/>
            <person name="Li L.F."/>
            <person name="Wei W."/>
            <person name="Gao Y.C."/>
            <person name="Liu J.Z."/>
            <person name="Shao H.Z."/>
            <person name="Wang X."/>
            <person name="Wang C.C."/>
            <person name="Yang T.C."/>
            <person name="Huo Q.B."/>
            <person name="Li W."/>
            <person name="Chen H.Y."/>
            <person name="Chen S.E."/>
            <person name="Zhou L.G."/>
            <person name="Ni X.B."/>
            <person name="Tian J.H."/>
            <person name="Sheng Y."/>
            <person name="Liu T."/>
            <person name="Pan Y.S."/>
            <person name="Xia L.Y."/>
            <person name="Li J."/>
            <person name="Zhao F."/>
            <person name="Cao W.C."/>
        </authorList>
    </citation>
    <scope>NUCLEOTIDE SEQUENCE [LARGE SCALE GENOMIC DNA]</scope>
    <source>
        <strain evidence="8">HaeL-2018</strain>
    </source>
</reference>
<organism evidence="8 9">
    <name type="scientific">Haemaphysalis longicornis</name>
    <name type="common">Bush tick</name>
    <dbReference type="NCBI Taxonomy" id="44386"/>
    <lineage>
        <taxon>Eukaryota</taxon>
        <taxon>Metazoa</taxon>
        <taxon>Ecdysozoa</taxon>
        <taxon>Arthropoda</taxon>
        <taxon>Chelicerata</taxon>
        <taxon>Arachnida</taxon>
        <taxon>Acari</taxon>
        <taxon>Parasitiformes</taxon>
        <taxon>Ixodida</taxon>
        <taxon>Ixodoidea</taxon>
        <taxon>Ixodidae</taxon>
        <taxon>Haemaphysalinae</taxon>
        <taxon>Haemaphysalis</taxon>
    </lineage>
</organism>
<proteinExistence type="predicted"/>
<dbReference type="SUPFAM" id="SSF90123">
    <property type="entry name" value="ABC transporter transmembrane region"/>
    <property type="match status" value="1"/>
</dbReference>
<dbReference type="PANTHER" id="PTHR24223">
    <property type="entry name" value="ATP-BINDING CASSETTE SUB-FAMILY C"/>
    <property type="match status" value="1"/>
</dbReference>
<protein>
    <submittedName>
        <fullName evidence="8">Uncharacterized protein</fullName>
    </submittedName>
</protein>
<dbReference type="AlphaFoldDB" id="A0A9J6GIC2"/>
<evidence type="ECO:0000256" key="3">
    <source>
        <dbReference type="ARBA" id="ARBA00022737"/>
    </source>
</evidence>
<dbReference type="EMBL" id="JABSTR010000006">
    <property type="protein sequence ID" value="KAH9374367.1"/>
    <property type="molecule type" value="Genomic_DNA"/>
</dbReference>
<evidence type="ECO:0000256" key="4">
    <source>
        <dbReference type="ARBA" id="ARBA00022741"/>
    </source>
</evidence>
<dbReference type="GO" id="GO:0012505">
    <property type="term" value="C:endomembrane system"/>
    <property type="evidence" value="ECO:0007669"/>
    <property type="project" value="UniProtKB-SubCell"/>
</dbReference>
<dbReference type="OrthoDB" id="6513853at2759"/>
<gene>
    <name evidence="8" type="ORF">HPB48_008725</name>
</gene>
<dbReference type="VEuPathDB" id="VectorBase:HLOH_054114"/>
<dbReference type="GO" id="GO:0016020">
    <property type="term" value="C:membrane"/>
    <property type="evidence" value="ECO:0007669"/>
    <property type="project" value="InterPro"/>
</dbReference>
<dbReference type="Proteomes" id="UP000821853">
    <property type="component" value="Chromosome 4"/>
</dbReference>
<sequence>MLSCDGAVFCSFVLYARPPSRYRLTSWLCEFVLTKSQAIRARDERLKATSDLLSTIRVVKMYAWEEAMQENVLCARETELKWLFRINLLDAVLDSVYSSTSSVVRCSVLSSSGVQESCCWDCRWLLSHAGTRNPLAAEGASTADDANRPCPSHGAVQARIAPSSCHVISA</sequence>
<keyword evidence="5" id="KW-0067">ATP-binding</keyword>
<evidence type="ECO:0000313" key="9">
    <source>
        <dbReference type="Proteomes" id="UP000821853"/>
    </source>
</evidence>
<dbReference type="GO" id="GO:0042626">
    <property type="term" value="F:ATPase-coupled transmembrane transporter activity"/>
    <property type="evidence" value="ECO:0007669"/>
    <property type="project" value="TreeGrafter"/>
</dbReference>
<keyword evidence="3" id="KW-0677">Repeat</keyword>
<evidence type="ECO:0000256" key="6">
    <source>
        <dbReference type="ARBA" id="ARBA00022989"/>
    </source>
</evidence>